<feature type="coiled-coil region" evidence="1">
    <location>
        <begin position="146"/>
        <end position="173"/>
    </location>
</feature>
<proteinExistence type="predicted"/>
<dbReference type="SUPFAM" id="SSF81324">
    <property type="entry name" value="Voltage-gated potassium channels"/>
    <property type="match status" value="1"/>
</dbReference>
<feature type="transmembrane region" description="Helical" evidence="2">
    <location>
        <begin position="63"/>
        <end position="81"/>
    </location>
</feature>
<gene>
    <name evidence="4" type="ORF">tinsulaeT_38730</name>
</gene>
<accession>A0ABQ6GX59</accession>
<keyword evidence="5" id="KW-1185">Reference proteome</keyword>
<dbReference type="Proteomes" id="UP001157186">
    <property type="component" value="Unassembled WGS sequence"/>
</dbReference>
<protein>
    <recommendedName>
        <fullName evidence="3">Potassium channel domain-containing protein</fullName>
    </recommendedName>
</protein>
<feature type="transmembrane region" description="Helical" evidence="2">
    <location>
        <begin position="126"/>
        <end position="146"/>
    </location>
</feature>
<dbReference type="Pfam" id="PF07885">
    <property type="entry name" value="Ion_trans_2"/>
    <property type="match status" value="1"/>
</dbReference>
<sequence>MATFDALNRAYTFLSFLVALIISFFGWPELTVIFIIIGYYFSFYVVATIIGESSGWHHQALKIYSLILAVIITIFAVIYWRCGLVQNGEQIDVSFLTSIYFSVTTWTTLGYGDFSPVERIRHITSIQAILGYVSLGVLITLASGYINNMATNRKEVREHKARLKQEREQGETDS</sequence>
<feature type="transmembrane region" description="Helical" evidence="2">
    <location>
        <begin position="7"/>
        <end position="26"/>
    </location>
</feature>
<keyword evidence="2" id="KW-1133">Transmembrane helix</keyword>
<dbReference type="Gene3D" id="1.10.287.70">
    <property type="match status" value="1"/>
</dbReference>
<evidence type="ECO:0000313" key="4">
    <source>
        <dbReference type="EMBL" id="GLX80533.1"/>
    </source>
</evidence>
<feature type="domain" description="Potassium channel" evidence="3">
    <location>
        <begin position="68"/>
        <end position="142"/>
    </location>
</feature>
<organism evidence="4 5">
    <name type="scientific">Thalassotalea insulae</name>
    <dbReference type="NCBI Taxonomy" id="2056778"/>
    <lineage>
        <taxon>Bacteria</taxon>
        <taxon>Pseudomonadati</taxon>
        <taxon>Pseudomonadota</taxon>
        <taxon>Gammaproteobacteria</taxon>
        <taxon>Alteromonadales</taxon>
        <taxon>Colwelliaceae</taxon>
        <taxon>Thalassotalea</taxon>
    </lineage>
</organism>
<evidence type="ECO:0000256" key="2">
    <source>
        <dbReference type="SAM" id="Phobius"/>
    </source>
</evidence>
<evidence type="ECO:0000259" key="3">
    <source>
        <dbReference type="Pfam" id="PF07885"/>
    </source>
</evidence>
<feature type="transmembrane region" description="Helical" evidence="2">
    <location>
        <begin position="93"/>
        <end position="114"/>
    </location>
</feature>
<keyword evidence="2" id="KW-0812">Transmembrane</keyword>
<feature type="transmembrane region" description="Helical" evidence="2">
    <location>
        <begin position="32"/>
        <end position="51"/>
    </location>
</feature>
<name>A0ABQ6GX59_9GAMM</name>
<evidence type="ECO:0000256" key="1">
    <source>
        <dbReference type="SAM" id="Coils"/>
    </source>
</evidence>
<dbReference type="InterPro" id="IPR013099">
    <property type="entry name" value="K_chnl_dom"/>
</dbReference>
<comment type="caution">
    <text evidence="4">The sequence shown here is derived from an EMBL/GenBank/DDBJ whole genome shotgun (WGS) entry which is preliminary data.</text>
</comment>
<keyword evidence="2" id="KW-0472">Membrane</keyword>
<keyword evidence="1" id="KW-0175">Coiled coil</keyword>
<evidence type="ECO:0000313" key="5">
    <source>
        <dbReference type="Proteomes" id="UP001157186"/>
    </source>
</evidence>
<reference evidence="4 5" key="1">
    <citation type="submission" date="2023-03" db="EMBL/GenBank/DDBJ databases">
        <title>Draft genome sequence of Thalassotalea insulae KCTC 62186T.</title>
        <authorList>
            <person name="Sawabe T."/>
        </authorList>
    </citation>
    <scope>NUCLEOTIDE SEQUENCE [LARGE SCALE GENOMIC DNA]</scope>
    <source>
        <strain evidence="4 5">KCTC 62186</strain>
    </source>
</reference>
<dbReference type="EMBL" id="BSST01000001">
    <property type="protein sequence ID" value="GLX80533.1"/>
    <property type="molecule type" value="Genomic_DNA"/>
</dbReference>